<dbReference type="AlphaFoldDB" id="A0A329MC92"/>
<accession>A0A329MC92</accession>
<dbReference type="OrthoDB" id="153186at2"/>
<evidence type="ECO:0000256" key="7">
    <source>
        <dbReference type="RuleBase" id="RU363032"/>
    </source>
</evidence>
<proteinExistence type="inferred from homology"/>
<gene>
    <name evidence="9" type="ORF">DQG23_26270</name>
</gene>
<evidence type="ECO:0000256" key="6">
    <source>
        <dbReference type="ARBA" id="ARBA00023136"/>
    </source>
</evidence>
<dbReference type="SUPFAM" id="SSF161098">
    <property type="entry name" value="MetI-like"/>
    <property type="match status" value="1"/>
</dbReference>
<dbReference type="PANTHER" id="PTHR43744:SF12">
    <property type="entry name" value="ABC TRANSPORTER PERMEASE PROTEIN MG189-RELATED"/>
    <property type="match status" value="1"/>
</dbReference>
<comment type="subcellular location">
    <subcellularLocation>
        <location evidence="1 7">Cell membrane</location>
        <topology evidence="1 7">Multi-pass membrane protein</topology>
    </subcellularLocation>
</comment>
<dbReference type="EMBL" id="QMFB01000018">
    <property type="protein sequence ID" value="RAV17641.1"/>
    <property type="molecule type" value="Genomic_DNA"/>
</dbReference>
<evidence type="ECO:0000256" key="5">
    <source>
        <dbReference type="ARBA" id="ARBA00022989"/>
    </source>
</evidence>
<keyword evidence="2 7" id="KW-0813">Transport</keyword>
<dbReference type="Gene3D" id="1.10.3720.10">
    <property type="entry name" value="MetI-like"/>
    <property type="match status" value="1"/>
</dbReference>
<dbReference type="GO" id="GO:0005886">
    <property type="term" value="C:plasma membrane"/>
    <property type="evidence" value="ECO:0007669"/>
    <property type="project" value="UniProtKB-SubCell"/>
</dbReference>
<feature type="transmembrane region" description="Helical" evidence="7">
    <location>
        <begin position="239"/>
        <end position="260"/>
    </location>
</feature>
<keyword evidence="6 7" id="KW-0472">Membrane</keyword>
<name>A0A329MC92_9BACL</name>
<dbReference type="InterPro" id="IPR035906">
    <property type="entry name" value="MetI-like_sf"/>
</dbReference>
<feature type="transmembrane region" description="Helical" evidence="7">
    <location>
        <begin position="12"/>
        <end position="32"/>
    </location>
</feature>
<dbReference type="InterPro" id="IPR000515">
    <property type="entry name" value="MetI-like"/>
</dbReference>
<comment type="caution">
    <text evidence="9">The sequence shown here is derived from an EMBL/GenBank/DDBJ whole genome shotgun (WGS) entry which is preliminary data.</text>
</comment>
<feature type="transmembrane region" description="Helical" evidence="7">
    <location>
        <begin position="68"/>
        <end position="93"/>
    </location>
</feature>
<feature type="transmembrane region" description="Helical" evidence="7">
    <location>
        <begin position="180"/>
        <end position="205"/>
    </location>
</feature>
<evidence type="ECO:0000259" key="8">
    <source>
        <dbReference type="PROSITE" id="PS50928"/>
    </source>
</evidence>
<evidence type="ECO:0000313" key="10">
    <source>
        <dbReference type="Proteomes" id="UP000250369"/>
    </source>
</evidence>
<feature type="domain" description="ABC transmembrane type-1" evidence="8">
    <location>
        <begin position="68"/>
        <end position="260"/>
    </location>
</feature>
<dbReference type="PANTHER" id="PTHR43744">
    <property type="entry name" value="ABC TRANSPORTER PERMEASE PROTEIN MG189-RELATED-RELATED"/>
    <property type="match status" value="1"/>
</dbReference>
<dbReference type="Proteomes" id="UP000250369">
    <property type="component" value="Unassembled WGS sequence"/>
</dbReference>
<keyword evidence="3" id="KW-1003">Cell membrane</keyword>
<keyword evidence="4 7" id="KW-0812">Transmembrane</keyword>
<comment type="similarity">
    <text evidence="7">Belongs to the binding-protein-dependent transport system permease family.</text>
</comment>
<feature type="transmembrane region" description="Helical" evidence="7">
    <location>
        <begin position="137"/>
        <end position="159"/>
    </location>
</feature>
<dbReference type="PROSITE" id="PS50928">
    <property type="entry name" value="ABC_TM1"/>
    <property type="match status" value="1"/>
</dbReference>
<organism evidence="9 10">
    <name type="scientific">Paenibacillus contaminans</name>
    <dbReference type="NCBI Taxonomy" id="450362"/>
    <lineage>
        <taxon>Bacteria</taxon>
        <taxon>Bacillati</taxon>
        <taxon>Bacillota</taxon>
        <taxon>Bacilli</taxon>
        <taxon>Bacillales</taxon>
        <taxon>Paenibacillaceae</taxon>
        <taxon>Paenibacillus</taxon>
    </lineage>
</organism>
<dbReference type="RefSeq" id="WP_113034006.1">
    <property type="nucleotide sequence ID" value="NZ_QMFB01000018.1"/>
</dbReference>
<keyword evidence="10" id="KW-1185">Reference proteome</keyword>
<evidence type="ECO:0000256" key="1">
    <source>
        <dbReference type="ARBA" id="ARBA00004651"/>
    </source>
</evidence>
<keyword evidence="5 7" id="KW-1133">Transmembrane helix</keyword>
<dbReference type="CDD" id="cd06261">
    <property type="entry name" value="TM_PBP2"/>
    <property type="match status" value="1"/>
</dbReference>
<dbReference type="GO" id="GO:0055085">
    <property type="term" value="P:transmembrane transport"/>
    <property type="evidence" value="ECO:0007669"/>
    <property type="project" value="InterPro"/>
</dbReference>
<dbReference type="Pfam" id="PF00528">
    <property type="entry name" value="BPD_transp_1"/>
    <property type="match status" value="1"/>
</dbReference>
<reference evidence="9 10" key="1">
    <citation type="journal article" date="2009" name="Int. J. Syst. Evol. Microbiol.">
        <title>Paenibacillus contaminans sp. nov., isolated from a contaminated laboratory plate.</title>
        <authorList>
            <person name="Chou J.H."/>
            <person name="Lee J.H."/>
            <person name="Lin M.C."/>
            <person name="Chang P.S."/>
            <person name="Arun A.B."/>
            <person name="Young C.C."/>
            <person name="Chen W.M."/>
        </authorList>
    </citation>
    <scope>NUCLEOTIDE SEQUENCE [LARGE SCALE GENOMIC DNA]</scope>
    <source>
        <strain evidence="9 10">CKOBP-6</strain>
    </source>
</reference>
<evidence type="ECO:0000256" key="4">
    <source>
        <dbReference type="ARBA" id="ARBA00022692"/>
    </source>
</evidence>
<evidence type="ECO:0000313" key="9">
    <source>
        <dbReference type="EMBL" id="RAV17641.1"/>
    </source>
</evidence>
<evidence type="ECO:0000256" key="2">
    <source>
        <dbReference type="ARBA" id="ARBA00022448"/>
    </source>
</evidence>
<sequence>MKKLRYGAFELFSILLALVVSIPLYVIIINTFKTHQQIATKPLAFPDFSVGFGNIVSAFEKMDIVRSYGVTFLIGAITLFFAVSLSALAAYAVARVKHPLFNAMYWVFLSGILIPVQSALIPIVFLLKDLHLHNNLIGISLVYMAVLSPFCIFTYSGFMRSLPFELEESAYIDGSSPFRTFFQIIFPLLKPVTATLIIMQFIYIWNDLLLPLVILNSKDYPTISINLYKFFAGRGMGDYSLLFGGISLTLLPILVIFVSFQRYFVKGLSAGAVKG</sequence>
<protein>
    <recommendedName>
        <fullName evidence="8">ABC transmembrane type-1 domain-containing protein</fullName>
    </recommendedName>
</protein>
<evidence type="ECO:0000256" key="3">
    <source>
        <dbReference type="ARBA" id="ARBA00022475"/>
    </source>
</evidence>
<feature type="transmembrane region" description="Helical" evidence="7">
    <location>
        <begin position="105"/>
        <end position="125"/>
    </location>
</feature>